<evidence type="ECO:0000313" key="1">
    <source>
        <dbReference type="EMBL" id="GAA5504561.1"/>
    </source>
</evidence>
<reference evidence="1 2" key="1">
    <citation type="submission" date="2024-02" db="EMBL/GenBank/DDBJ databases">
        <title>Deinococcus xinjiangensis NBRC 107630.</title>
        <authorList>
            <person name="Ichikawa N."/>
            <person name="Katano-Makiyama Y."/>
            <person name="Hidaka K."/>
        </authorList>
    </citation>
    <scope>NUCLEOTIDE SEQUENCE [LARGE SCALE GENOMIC DNA]</scope>
    <source>
        <strain evidence="1 2">NBRC 107630</strain>
    </source>
</reference>
<dbReference type="RefSeq" id="WP_353544530.1">
    <property type="nucleotide sequence ID" value="NZ_BAABRN010000175.1"/>
</dbReference>
<organism evidence="1 2">
    <name type="scientific">Deinococcus xinjiangensis</name>
    <dbReference type="NCBI Taxonomy" id="457454"/>
    <lineage>
        <taxon>Bacteria</taxon>
        <taxon>Thermotogati</taxon>
        <taxon>Deinococcota</taxon>
        <taxon>Deinococci</taxon>
        <taxon>Deinococcales</taxon>
        <taxon>Deinococcaceae</taxon>
        <taxon>Deinococcus</taxon>
    </lineage>
</organism>
<keyword evidence="2" id="KW-1185">Reference proteome</keyword>
<dbReference type="Proteomes" id="UP001458946">
    <property type="component" value="Unassembled WGS sequence"/>
</dbReference>
<evidence type="ECO:0000313" key="2">
    <source>
        <dbReference type="Proteomes" id="UP001458946"/>
    </source>
</evidence>
<proteinExistence type="predicted"/>
<name>A0ABP9VIR9_9DEIO</name>
<sequence>MRINEFQLLVEIAKQGAMTNTQLISKLDDVSSSLTEQNNYVKQAMEAAAQENLQAGQAAVREYTQYIAQFKGVLDPAQVNQSANRALRSVQ</sequence>
<accession>A0ABP9VIR9</accession>
<dbReference type="EMBL" id="BAABRN010000175">
    <property type="protein sequence ID" value="GAA5504561.1"/>
    <property type="molecule type" value="Genomic_DNA"/>
</dbReference>
<comment type="caution">
    <text evidence="1">The sequence shown here is derived from an EMBL/GenBank/DDBJ whole genome shotgun (WGS) entry which is preliminary data.</text>
</comment>
<protein>
    <submittedName>
        <fullName evidence="1">Uncharacterized protein</fullName>
    </submittedName>
</protein>
<gene>
    <name evidence="1" type="ORF">Dxin01_04339</name>
</gene>